<evidence type="ECO:0000313" key="10">
    <source>
        <dbReference type="EMBL" id="GMR42677.1"/>
    </source>
</evidence>
<evidence type="ECO:0000256" key="3">
    <source>
        <dbReference type="ARBA" id="ARBA00022692"/>
    </source>
</evidence>
<keyword evidence="2" id="KW-1003">Cell membrane</keyword>
<dbReference type="InterPro" id="IPR040435">
    <property type="entry name" value="Put_GPCR_Chromadorea"/>
</dbReference>
<dbReference type="AlphaFoldDB" id="A0AAN5CG07"/>
<keyword evidence="5" id="KW-0297">G-protein coupled receptor</keyword>
<keyword evidence="3 8" id="KW-0812">Transmembrane</keyword>
<protein>
    <recommendedName>
        <fullName evidence="9">G-protein coupled receptors family 1 profile domain-containing protein</fullName>
    </recommendedName>
</protein>
<gene>
    <name evidence="10" type="ORF">PMAYCL1PPCAC_12872</name>
</gene>
<feature type="transmembrane region" description="Helical" evidence="8">
    <location>
        <begin position="90"/>
        <end position="113"/>
    </location>
</feature>
<keyword evidence="11" id="KW-1185">Reference proteome</keyword>
<comment type="caution">
    <text evidence="10">The sequence shown here is derived from an EMBL/GenBank/DDBJ whole genome shotgun (WGS) entry which is preliminary data.</text>
</comment>
<organism evidence="10 11">
    <name type="scientific">Pristionchus mayeri</name>
    <dbReference type="NCBI Taxonomy" id="1317129"/>
    <lineage>
        <taxon>Eukaryota</taxon>
        <taxon>Metazoa</taxon>
        <taxon>Ecdysozoa</taxon>
        <taxon>Nematoda</taxon>
        <taxon>Chromadorea</taxon>
        <taxon>Rhabditida</taxon>
        <taxon>Rhabditina</taxon>
        <taxon>Diplogasteromorpha</taxon>
        <taxon>Diplogasteroidea</taxon>
        <taxon>Neodiplogasteridae</taxon>
        <taxon>Pristionchus</taxon>
    </lineage>
</organism>
<evidence type="ECO:0000256" key="4">
    <source>
        <dbReference type="ARBA" id="ARBA00022989"/>
    </source>
</evidence>
<feature type="transmembrane region" description="Helical" evidence="8">
    <location>
        <begin position="12"/>
        <end position="34"/>
    </location>
</feature>
<dbReference type="GO" id="GO:0005886">
    <property type="term" value="C:plasma membrane"/>
    <property type="evidence" value="ECO:0007669"/>
    <property type="project" value="UniProtKB-SubCell"/>
</dbReference>
<evidence type="ECO:0000259" key="9">
    <source>
        <dbReference type="PROSITE" id="PS50262"/>
    </source>
</evidence>
<dbReference type="GO" id="GO:0004930">
    <property type="term" value="F:G protein-coupled receptor activity"/>
    <property type="evidence" value="ECO:0007669"/>
    <property type="project" value="UniProtKB-KW"/>
</dbReference>
<dbReference type="InterPro" id="IPR017452">
    <property type="entry name" value="GPCR_Rhodpsn_7TM"/>
</dbReference>
<reference evidence="11" key="1">
    <citation type="submission" date="2022-10" db="EMBL/GenBank/DDBJ databases">
        <title>Genome assembly of Pristionchus species.</title>
        <authorList>
            <person name="Yoshida K."/>
            <person name="Sommer R.J."/>
        </authorList>
    </citation>
    <scope>NUCLEOTIDE SEQUENCE [LARGE SCALE GENOMIC DNA]</scope>
    <source>
        <strain evidence="11">RS5460</strain>
    </source>
</reference>
<keyword evidence="4 8" id="KW-1133">Transmembrane helix</keyword>
<feature type="transmembrane region" description="Helical" evidence="8">
    <location>
        <begin position="169"/>
        <end position="193"/>
    </location>
</feature>
<dbReference type="Proteomes" id="UP001328107">
    <property type="component" value="Unassembled WGS sequence"/>
</dbReference>
<feature type="transmembrane region" description="Helical" evidence="8">
    <location>
        <begin position="125"/>
        <end position="149"/>
    </location>
</feature>
<evidence type="ECO:0000256" key="1">
    <source>
        <dbReference type="ARBA" id="ARBA00004651"/>
    </source>
</evidence>
<name>A0AAN5CG07_9BILA</name>
<keyword evidence="6 8" id="KW-0472">Membrane</keyword>
<accession>A0AAN5CG07</accession>
<dbReference type="PROSITE" id="PS50262">
    <property type="entry name" value="G_PROTEIN_RECEP_F1_2"/>
    <property type="match status" value="1"/>
</dbReference>
<dbReference type="EMBL" id="BTRK01000003">
    <property type="protein sequence ID" value="GMR42677.1"/>
    <property type="molecule type" value="Genomic_DNA"/>
</dbReference>
<dbReference type="PANTHER" id="PTHR37441:SF4">
    <property type="entry name" value="G-PROTEIN COUPLED RECEPTORS FAMILY 1 PROFILE DOMAIN-CONTAINING PROTEIN"/>
    <property type="match status" value="1"/>
</dbReference>
<feature type="non-terminal residue" evidence="10">
    <location>
        <position position="1"/>
    </location>
</feature>
<evidence type="ECO:0000256" key="8">
    <source>
        <dbReference type="SAM" id="Phobius"/>
    </source>
</evidence>
<proteinExistence type="predicted"/>
<evidence type="ECO:0000313" key="11">
    <source>
        <dbReference type="Proteomes" id="UP001328107"/>
    </source>
</evidence>
<feature type="transmembrane region" description="Helical" evidence="8">
    <location>
        <begin position="46"/>
        <end position="70"/>
    </location>
</feature>
<feature type="transmembrane region" description="Helical" evidence="8">
    <location>
        <begin position="205"/>
        <end position="225"/>
    </location>
</feature>
<evidence type="ECO:0000256" key="7">
    <source>
        <dbReference type="ARBA" id="ARBA00023224"/>
    </source>
</evidence>
<dbReference type="SUPFAM" id="SSF81321">
    <property type="entry name" value="Family A G protein-coupled receptor-like"/>
    <property type="match status" value="1"/>
</dbReference>
<evidence type="ECO:0000256" key="6">
    <source>
        <dbReference type="ARBA" id="ARBA00023136"/>
    </source>
</evidence>
<sequence length="331" mass="36447">RTFSSSPLMICPLILATIALSFNIAYVVLLFSVWRRQERRFQKRDIFLIQRSAISIVTICLMFCSVYVWLTDGVNYTSTAVFLTLSSTSFLYIGGSKVAQSLLLYTAVIHPLFYSAVLTVEHCVYIDVFITLVALVHGTLDGLSAASLFYPSKSFFDCSLHACQYPLSITIIILRLIGFITVGASYCTIMVKLRGRIDRLAMRSLRVNLLIVVLPALPLMGMFIFTTNNIRNLAILADIEDSPCDQLEEVSTLTTLVQIVSITSFFWLLSLALDPIFNVSSDSKISSLLSSYGLPGTVRRTRSTASHLSGRSLTALAATAAPRVVLPAATI</sequence>
<dbReference type="PANTHER" id="PTHR37441">
    <property type="entry name" value="PROTEIN CBG16518"/>
    <property type="match status" value="1"/>
</dbReference>
<evidence type="ECO:0000256" key="2">
    <source>
        <dbReference type="ARBA" id="ARBA00022475"/>
    </source>
</evidence>
<feature type="domain" description="G-protein coupled receptors family 1 profile" evidence="9">
    <location>
        <begin position="1"/>
        <end position="278"/>
    </location>
</feature>
<evidence type="ECO:0000256" key="5">
    <source>
        <dbReference type="ARBA" id="ARBA00023040"/>
    </source>
</evidence>
<keyword evidence="5" id="KW-0675">Receptor</keyword>
<keyword evidence="7" id="KW-0807">Transducer</keyword>
<comment type="subcellular location">
    <subcellularLocation>
        <location evidence="1">Cell membrane</location>
        <topology evidence="1">Multi-pass membrane protein</topology>
    </subcellularLocation>
</comment>